<dbReference type="Proteomes" id="UP000727907">
    <property type="component" value="Unassembled WGS sequence"/>
</dbReference>
<dbReference type="EMBL" id="JAHOPB010000001">
    <property type="protein sequence ID" value="MBU8873291.1"/>
    <property type="molecule type" value="Genomic_DNA"/>
</dbReference>
<comment type="caution">
    <text evidence="2">The sequence shown here is derived from an EMBL/GenBank/DDBJ whole genome shotgun (WGS) entry which is preliminary data.</text>
</comment>
<feature type="signal peptide" evidence="1">
    <location>
        <begin position="1"/>
        <end position="21"/>
    </location>
</feature>
<evidence type="ECO:0000313" key="3">
    <source>
        <dbReference type="Proteomes" id="UP000727907"/>
    </source>
</evidence>
<name>A0ABS6IG41_9HYPH</name>
<reference evidence="2 3" key="1">
    <citation type="submission" date="2021-06" db="EMBL/GenBank/DDBJ databases">
        <authorList>
            <person name="Lee D.H."/>
        </authorList>
    </citation>
    <scope>NUCLEOTIDE SEQUENCE [LARGE SCALE GENOMIC DNA]</scope>
    <source>
        <strain evidence="2 3">MMS21-HV4-11</strain>
    </source>
</reference>
<feature type="chain" id="PRO_5047095809" evidence="1">
    <location>
        <begin position="22"/>
        <end position="156"/>
    </location>
</feature>
<keyword evidence="3" id="KW-1185">Reference proteome</keyword>
<dbReference type="RefSeq" id="WP_216957543.1">
    <property type="nucleotide sequence ID" value="NZ_JAHOPB010000001.1"/>
</dbReference>
<sequence>MLGSLMAASILLAGCATVPMAGAGADAEGKRFDPPAPGRSVLYLYRSSILGTEAIFNVADNQQPIGALADKTWIRVDVSPGQHVITCAVPSYAPLTQNPAQAATVNLAPGETRFLEVDVWPGLPLNPRCTATEVGADKGRAAVAASNRAMGAGWSN</sequence>
<evidence type="ECO:0000313" key="2">
    <source>
        <dbReference type="EMBL" id="MBU8873291.1"/>
    </source>
</evidence>
<keyword evidence="1" id="KW-0732">Signal</keyword>
<proteinExistence type="predicted"/>
<protein>
    <submittedName>
        <fullName evidence="2">DUF2846 domain-containing protein</fullName>
    </submittedName>
</protein>
<accession>A0ABS6IG41</accession>
<gene>
    <name evidence="2" type="ORF">KQ910_05920</name>
</gene>
<evidence type="ECO:0000256" key="1">
    <source>
        <dbReference type="SAM" id="SignalP"/>
    </source>
</evidence>
<organism evidence="2 3">
    <name type="scientific">Reyranella humidisoli</name>
    <dbReference type="NCBI Taxonomy" id="2849149"/>
    <lineage>
        <taxon>Bacteria</taxon>
        <taxon>Pseudomonadati</taxon>
        <taxon>Pseudomonadota</taxon>
        <taxon>Alphaproteobacteria</taxon>
        <taxon>Hyphomicrobiales</taxon>
        <taxon>Reyranellaceae</taxon>
        <taxon>Reyranella</taxon>
    </lineage>
</organism>